<evidence type="ECO:0000313" key="2">
    <source>
        <dbReference type="Proteomes" id="UP000637383"/>
    </source>
</evidence>
<gene>
    <name evidence="1" type="ORF">H6H03_29830</name>
</gene>
<proteinExistence type="predicted"/>
<sequence length="185" mass="21314">MFSAIITFIRFRPRFTDLIVILLRRGYHFLVVYVLSTPHQGGRTWFYNSPHLHGYQVVISRGLKCGLNPIRGYSTEAWNPPKYLVSPERIALAGIPAVPRIEVERQVSCQAGIADVVTRNAIYEIKLHLNKTEVFKAIGQVLLYRQCINPNCEAIIVCKSSQVRDLYQVIKELDVQIFEWEPEQK</sequence>
<dbReference type="RefSeq" id="WP_190958596.1">
    <property type="nucleotide sequence ID" value="NZ_JACJTU010000041.1"/>
</dbReference>
<organism evidence="1 2">
    <name type="scientific">Nostoc paludosum FACHB-159</name>
    <dbReference type="NCBI Taxonomy" id="2692908"/>
    <lineage>
        <taxon>Bacteria</taxon>
        <taxon>Bacillati</taxon>
        <taxon>Cyanobacteriota</taxon>
        <taxon>Cyanophyceae</taxon>
        <taxon>Nostocales</taxon>
        <taxon>Nostocaceae</taxon>
        <taxon>Nostoc</taxon>
    </lineage>
</organism>
<name>A0ABR8KIM0_9NOSO</name>
<dbReference type="Proteomes" id="UP000637383">
    <property type="component" value="Unassembled WGS sequence"/>
</dbReference>
<protein>
    <submittedName>
        <fullName evidence="1">Uncharacterized protein</fullName>
    </submittedName>
</protein>
<comment type="caution">
    <text evidence="1">The sequence shown here is derived from an EMBL/GenBank/DDBJ whole genome shotgun (WGS) entry which is preliminary data.</text>
</comment>
<dbReference type="EMBL" id="JACJTU010000041">
    <property type="protein sequence ID" value="MBD2738038.1"/>
    <property type="molecule type" value="Genomic_DNA"/>
</dbReference>
<keyword evidence="2" id="KW-1185">Reference proteome</keyword>
<accession>A0ABR8KIM0</accession>
<evidence type="ECO:0000313" key="1">
    <source>
        <dbReference type="EMBL" id="MBD2738038.1"/>
    </source>
</evidence>
<reference evidence="1 2" key="1">
    <citation type="journal article" date="2020" name="ISME J.">
        <title>Comparative genomics reveals insights into cyanobacterial evolution and habitat adaptation.</title>
        <authorList>
            <person name="Chen M.Y."/>
            <person name="Teng W.K."/>
            <person name="Zhao L."/>
            <person name="Hu C.X."/>
            <person name="Zhou Y.K."/>
            <person name="Han B.P."/>
            <person name="Song L.R."/>
            <person name="Shu W.S."/>
        </authorList>
    </citation>
    <scope>NUCLEOTIDE SEQUENCE [LARGE SCALE GENOMIC DNA]</scope>
    <source>
        <strain evidence="1 2">FACHB-159</strain>
    </source>
</reference>